<keyword evidence="3" id="KW-1185">Reference proteome</keyword>
<dbReference type="Proteomes" id="UP000826656">
    <property type="component" value="Unassembled WGS sequence"/>
</dbReference>
<evidence type="ECO:0000256" key="1">
    <source>
        <dbReference type="SAM" id="Phobius"/>
    </source>
</evidence>
<gene>
    <name evidence="2" type="ORF">KY290_012495</name>
</gene>
<protein>
    <submittedName>
        <fullName evidence="2">Uncharacterized protein</fullName>
    </submittedName>
</protein>
<reference evidence="2 3" key="1">
    <citation type="journal article" date="2021" name="bioRxiv">
        <title>Chromosome-scale and haplotype-resolved genome assembly of a tetraploid potato cultivar.</title>
        <authorList>
            <person name="Sun H."/>
            <person name="Jiao W.-B."/>
            <person name="Krause K."/>
            <person name="Campoy J.A."/>
            <person name="Goel M."/>
            <person name="Folz-Donahue K."/>
            <person name="Kukat C."/>
            <person name="Huettel B."/>
            <person name="Schneeberger K."/>
        </authorList>
    </citation>
    <scope>NUCLEOTIDE SEQUENCE [LARGE SCALE GENOMIC DNA]</scope>
    <source>
        <strain evidence="2">SolTubOtavaFocal</strain>
        <tissue evidence="2">Leaves</tissue>
    </source>
</reference>
<keyword evidence="1" id="KW-1133">Transmembrane helix</keyword>
<keyword evidence="1" id="KW-0472">Membrane</keyword>
<evidence type="ECO:0000313" key="3">
    <source>
        <dbReference type="Proteomes" id="UP000826656"/>
    </source>
</evidence>
<dbReference type="EMBL" id="JAIVGD010000005">
    <property type="protein sequence ID" value="KAH0775358.1"/>
    <property type="molecule type" value="Genomic_DNA"/>
</dbReference>
<proteinExistence type="predicted"/>
<organism evidence="2 3">
    <name type="scientific">Solanum tuberosum</name>
    <name type="common">Potato</name>
    <dbReference type="NCBI Taxonomy" id="4113"/>
    <lineage>
        <taxon>Eukaryota</taxon>
        <taxon>Viridiplantae</taxon>
        <taxon>Streptophyta</taxon>
        <taxon>Embryophyta</taxon>
        <taxon>Tracheophyta</taxon>
        <taxon>Spermatophyta</taxon>
        <taxon>Magnoliopsida</taxon>
        <taxon>eudicotyledons</taxon>
        <taxon>Gunneridae</taxon>
        <taxon>Pentapetalae</taxon>
        <taxon>asterids</taxon>
        <taxon>lamiids</taxon>
        <taxon>Solanales</taxon>
        <taxon>Solanaceae</taxon>
        <taxon>Solanoideae</taxon>
        <taxon>Solaneae</taxon>
        <taxon>Solanum</taxon>
    </lineage>
</organism>
<accession>A0ABQ7W3K0</accession>
<keyword evidence="1" id="KW-0812">Transmembrane</keyword>
<feature type="transmembrane region" description="Helical" evidence="1">
    <location>
        <begin position="145"/>
        <end position="164"/>
    </location>
</feature>
<sequence>MKNVSSNVKRSYIALSDEGTWNVARQSRKNAQINCWYYTISTDIMNKSCKILQWRFQEKQRLKKEVVPSCNKYDITISWIGYDMQQIMKDLTFESFEMGGVIVSKEYAIIVSWIDWNTQQLMEDLALEVQREKRNKRLQPISRRLLIYLIHLVLGGIAAISLSANRFNKT</sequence>
<comment type="caution">
    <text evidence="2">The sequence shown here is derived from an EMBL/GenBank/DDBJ whole genome shotgun (WGS) entry which is preliminary data.</text>
</comment>
<evidence type="ECO:0000313" key="2">
    <source>
        <dbReference type="EMBL" id="KAH0775358.1"/>
    </source>
</evidence>
<name>A0ABQ7W3K0_SOLTU</name>